<sequence length="552" mass="58848">MRLSTMWSSLVVPDDLGYFRCRDRYLVENPGLGAWTVLTEDEFGLLRALADGADPPAGYAGPDGRDPLERVLATLVLNWLVYLPDQAPGVGPAEPALGTVHYAVADGCHPRCPYCLGSCARSLPGELEPAESLDLVDQIAGLGAELLVLTGAEPMLRPDLFDVADRARARGLRVNLVTTGSRIRDAETARRVADTFAAVTVSLDGGAQQVPGADPGEDTVAQTVRGLALLNAAGVKPAIDHVVSPENIAALDNLMAFLDGIEFSRVRMMSHTAVGHSATGRGGWDGVPLGWEPHPAVRRSAWTGPVARTVLGQAPKAVRPCGVRADCGLGGIEIYVDPRGDVHARESVTGAPQRVGNLREQPLRQMFAASADAGPEPDEVFEGGVEGAGAADCRHCYVHRLRRRGPAGTGIRDDRVPAGPGRLGVPGRRLAQPASVRSTPVADPADHRTGRCRVTVGINPEIVWVDDSDEVRIYHPDDGRFQTLNASAAEIWRRIAAGSDVETVARELADEFGGDDEAEREVVARDVREFVALLRARDLLRAAEPADGEADR</sequence>
<organism evidence="7 8">
    <name type="scientific">Plantactinospora endophytica</name>
    <dbReference type="NCBI Taxonomy" id="673535"/>
    <lineage>
        <taxon>Bacteria</taxon>
        <taxon>Bacillati</taxon>
        <taxon>Actinomycetota</taxon>
        <taxon>Actinomycetes</taxon>
        <taxon>Micromonosporales</taxon>
        <taxon>Micromonosporaceae</taxon>
        <taxon>Plantactinospora</taxon>
    </lineage>
</organism>
<evidence type="ECO:0000256" key="1">
    <source>
        <dbReference type="ARBA" id="ARBA00022691"/>
    </source>
</evidence>
<evidence type="ECO:0000259" key="6">
    <source>
        <dbReference type="PROSITE" id="PS51918"/>
    </source>
</evidence>
<evidence type="ECO:0000256" key="2">
    <source>
        <dbReference type="ARBA" id="ARBA00022723"/>
    </source>
</evidence>
<dbReference type="RefSeq" id="WP_203864040.1">
    <property type="nucleotide sequence ID" value="NZ_BONW01000001.1"/>
</dbReference>
<feature type="region of interest" description="Disordered" evidence="5">
    <location>
        <begin position="408"/>
        <end position="447"/>
    </location>
</feature>
<proteinExistence type="predicted"/>
<dbReference type="PANTHER" id="PTHR11228:SF34">
    <property type="entry name" value="TUNGSTEN-CONTAINING ALDEHYDE FERREDOXIN OXIDOREDUCTASE COFACTOR MODIFYING PROTEIN"/>
    <property type="match status" value="1"/>
</dbReference>
<dbReference type="CDD" id="cd01335">
    <property type="entry name" value="Radical_SAM"/>
    <property type="match status" value="1"/>
</dbReference>
<dbReference type="SUPFAM" id="SSF102114">
    <property type="entry name" value="Radical SAM enzymes"/>
    <property type="match status" value="1"/>
</dbReference>
<keyword evidence="8" id="KW-1185">Reference proteome</keyword>
<dbReference type="InterPro" id="IPR008792">
    <property type="entry name" value="PQQD"/>
</dbReference>
<feature type="domain" description="Radical SAM core" evidence="6">
    <location>
        <begin position="94"/>
        <end position="305"/>
    </location>
</feature>
<dbReference type="Proteomes" id="UP000646749">
    <property type="component" value="Unassembled WGS sequence"/>
</dbReference>
<name>A0ABQ4DSD8_9ACTN</name>
<dbReference type="PROSITE" id="PS51918">
    <property type="entry name" value="RADICAL_SAM"/>
    <property type="match status" value="1"/>
</dbReference>
<dbReference type="InterPro" id="IPR041881">
    <property type="entry name" value="PqqD_sf"/>
</dbReference>
<dbReference type="InterPro" id="IPR058240">
    <property type="entry name" value="rSAM_sf"/>
</dbReference>
<dbReference type="EMBL" id="BONW01000001">
    <property type="protein sequence ID" value="GIG85364.1"/>
    <property type="molecule type" value="Genomic_DNA"/>
</dbReference>
<evidence type="ECO:0000256" key="3">
    <source>
        <dbReference type="ARBA" id="ARBA00023004"/>
    </source>
</evidence>
<comment type="caution">
    <text evidence="7">The sequence shown here is derived from an EMBL/GenBank/DDBJ whole genome shotgun (WGS) entry which is preliminary data.</text>
</comment>
<evidence type="ECO:0000256" key="4">
    <source>
        <dbReference type="ARBA" id="ARBA00023014"/>
    </source>
</evidence>
<evidence type="ECO:0000256" key="5">
    <source>
        <dbReference type="SAM" id="MobiDB-lite"/>
    </source>
</evidence>
<keyword evidence="4" id="KW-0411">Iron-sulfur</keyword>
<dbReference type="PANTHER" id="PTHR11228">
    <property type="entry name" value="RADICAL SAM DOMAIN PROTEIN"/>
    <property type="match status" value="1"/>
</dbReference>
<gene>
    <name evidence="7" type="ORF">Pen02_03000</name>
</gene>
<accession>A0ABQ4DSD8</accession>
<keyword evidence="1" id="KW-0949">S-adenosyl-L-methionine</keyword>
<dbReference type="InterPro" id="IPR050377">
    <property type="entry name" value="Radical_SAM_PqqE_MftC-like"/>
</dbReference>
<dbReference type="SFLD" id="SFLDG01067">
    <property type="entry name" value="SPASM/twitch_domain_containing"/>
    <property type="match status" value="1"/>
</dbReference>
<evidence type="ECO:0000313" key="7">
    <source>
        <dbReference type="EMBL" id="GIG85364.1"/>
    </source>
</evidence>
<keyword evidence="3" id="KW-0408">Iron</keyword>
<dbReference type="Gene3D" id="3.20.20.70">
    <property type="entry name" value="Aldolase class I"/>
    <property type="match status" value="1"/>
</dbReference>
<dbReference type="Gene3D" id="1.10.10.1150">
    <property type="entry name" value="Coenzyme PQQ synthesis protein D (PqqD)"/>
    <property type="match status" value="1"/>
</dbReference>
<protein>
    <recommendedName>
        <fullName evidence="6">Radical SAM core domain-containing protein</fullName>
    </recommendedName>
</protein>
<reference evidence="7 8" key="1">
    <citation type="submission" date="2021-01" db="EMBL/GenBank/DDBJ databases">
        <title>Whole genome shotgun sequence of Plantactinospora endophytica NBRC 110450.</title>
        <authorList>
            <person name="Komaki H."/>
            <person name="Tamura T."/>
        </authorList>
    </citation>
    <scope>NUCLEOTIDE SEQUENCE [LARGE SCALE GENOMIC DNA]</scope>
    <source>
        <strain evidence="7 8">NBRC 110450</strain>
    </source>
</reference>
<dbReference type="SFLD" id="SFLDS00029">
    <property type="entry name" value="Radical_SAM"/>
    <property type="match status" value="1"/>
</dbReference>
<dbReference type="InterPro" id="IPR013785">
    <property type="entry name" value="Aldolase_TIM"/>
</dbReference>
<dbReference type="Pfam" id="PF05402">
    <property type="entry name" value="PqqD"/>
    <property type="match status" value="1"/>
</dbReference>
<dbReference type="Pfam" id="PF04055">
    <property type="entry name" value="Radical_SAM"/>
    <property type="match status" value="1"/>
</dbReference>
<dbReference type="InterPro" id="IPR007197">
    <property type="entry name" value="rSAM"/>
</dbReference>
<evidence type="ECO:0000313" key="8">
    <source>
        <dbReference type="Proteomes" id="UP000646749"/>
    </source>
</evidence>
<keyword evidence="2" id="KW-0479">Metal-binding</keyword>
<feature type="compositionally biased region" description="Low complexity" evidence="5">
    <location>
        <begin position="417"/>
        <end position="431"/>
    </location>
</feature>